<reference evidence="1 2" key="1">
    <citation type="submission" date="2020-08" db="EMBL/GenBank/DDBJ databases">
        <title>Genomic Encyclopedia of Type Strains, Phase IV (KMG-IV): sequencing the most valuable type-strain genomes for metagenomic binning, comparative biology and taxonomic classification.</title>
        <authorList>
            <person name="Goeker M."/>
        </authorList>
    </citation>
    <scope>NUCLEOTIDE SEQUENCE [LARGE SCALE GENOMIC DNA]</scope>
    <source>
        <strain evidence="1 2">DSM 45385</strain>
    </source>
</reference>
<evidence type="ECO:0000313" key="1">
    <source>
        <dbReference type="EMBL" id="MBB5085324.1"/>
    </source>
</evidence>
<accession>A0A7W8AGN9</accession>
<keyword evidence="2" id="KW-1185">Reference proteome</keyword>
<name>A0A7W8AGN9_9ACTN</name>
<organism evidence="1 2">
    <name type="scientific">Nonomuraea endophytica</name>
    <dbReference type="NCBI Taxonomy" id="714136"/>
    <lineage>
        <taxon>Bacteria</taxon>
        <taxon>Bacillati</taxon>
        <taxon>Actinomycetota</taxon>
        <taxon>Actinomycetes</taxon>
        <taxon>Streptosporangiales</taxon>
        <taxon>Streptosporangiaceae</taxon>
        <taxon>Nonomuraea</taxon>
    </lineage>
</organism>
<evidence type="ECO:0000313" key="2">
    <source>
        <dbReference type="Proteomes" id="UP000568380"/>
    </source>
</evidence>
<gene>
    <name evidence="1" type="ORF">HNR40_010839</name>
</gene>
<comment type="caution">
    <text evidence="1">The sequence shown here is derived from an EMBL/GenBank/DDBJ whole genome shotgun (WGS) entry which is preliminary data.</text>
</comment>
<sequence>MTTRTSVIASRSGNVFQIGRPSGISYMMFAARMNAATYPDADHSATAMPMTVPVPAAP</sequence>
<proteinExistence type="predicted"/>
<dbReference type="Proteomes" id="UP000568380">
    <property type="component" value="Unassembled WGS sequence"/>
</dbReference>
<dbReference type="AlphaFoldDB" id="A0A7W8AGN9"/>
<dbReference type="EMBL" id="JACHIN010000043">
    <property type="protein sequence ID" value="MBB5085324.1"/>
    <property type="molecule type" value="Genomic_DNA"/>
</dbReference>
<protein>
    <submittedName>
        <fullName evidence="1">Uncharacterized protein</fullName>
    </submittedName>
</protein>